<accession>A0ABT3RXQ1</accession>
<sequence length="59" mass="7058">LVECAWSSVQKDPVMLQRYEELLQNHSRKRAILIITRKLVSRIYRVLKTKEEYVIGVEK</sequence>
<evidence type="ECO:0000313" key="2">
    <source>
        <dbReference type="Proteomes" id="UP001209885"/>
    </source>
</evidence>
<reference evidence="1 2" key="1">
    <citation type="submission" date="2022-11" db="EMBL/GenBank/DDBJ databases">
        <title>The characterization of three novel Bacteroidetes species and genomic analysis of their roles in tidal elemental geochemical cycles.</title>
        <authorList>
            <person name="Ma K."/>
        </authorList>
    </citation>
    <scope>NUCLEOTIDE SEQUENCE [LARGE SCALE GENOMIC DNA]</scope>
    <source>
        <strain evidence="1 2">M17</strain>
    </source>
</reference>
<comment type="caution">
    <text evidence="1">The sequence shown here is derived from an EMBL/GenBank/DDBJ whole genome shotgun (WGS) entry which is preliminary data.</text>
</comment>
<organism evidence="1 2">
    <name type="scientific">Mangrovivirga halotolerans</name>
    <dbReference type="NCBI Taxonomy" id="2993936"/>
    <lineage>
        <taxon>Bacteria</taxon>
        <taxon>Pseudomonadati</taxon>
        <taxon>Bacteroidota</taxon>
        <taxon>Cytophagia</taxon>
        <taxon>Cytophagales</taxon>
        <taxon>Mangrovivirgaceae</taxon>
        <taxon>Mangrovivirga</taxon>
    </lineage>
</organism>
<evidence type="ECO:0000313" key="1">
    <source>
        <dbReference type="EMBL" id="MCX2746154.1"/>
    </source>
</evidence>
<protein>
    <submittedName>
        <fullName evidence="1">IS110 family transposase</fullName>
    </submittedName>
</protein>
<gene>
    <name evidence="1" type="ORF">OO013_19905</name>
</gene>
<feature type="non-terminal residue" evidence="1">
    <location>
        <position position="1"/>
    </location>
</feature>
<dbReference type="Proteomes" id="UP001209885">
    <property type="component" value="Unassembled WGS sequence"/>
</dbReference>
<keyword evidence="2" id="KW-1185">Reference proteome</keyword>
<proteinExistence type="predicted"/>
<dbReference type="EMBL" id="JAPFQN010000016">
    <property type="protein sequence ID" value="MCX2746154.1"/>
    <property type="molecule type" value="Genomic_DNA"/>
</dbReference>
<name>A0ABT3RXQ1_9BACT</name>